<evidence type="ECO:0000256" key="1">
    <source>
        <dbReference type="SAM" id="Phobius"/>
    </source>
</evidence>
<organism evidence="2 3">
    <name type="scientific">Armillaria gallica</name>
    <name type="common">Bulbous honey fungus</name>
    <name type="synonym">Armillaria bulbosa</name>
    <dbReference type="NCBI Taxonomy" id="47427"/>
    <lineage>
        <taxon>Eukaryota</taxon>
        <taxon>Fungi</taxon>
        <taxon>Dikarya</taxon>
        <taxon>Basidiomycota</taxon>
        <taxon>Agaricomycotina</taxon>
        <taxon>Agaricomycetes</taxon>
        <taxon>Agaricomycetidae</taxon>
        <taxon>Agaricales</taxon>
        <taxon>Marasmiineae</taxon>
        <taxon>Physalacriaceae</taxon>
        <taxon>Armillaria</taxon>
    </lineage>
</organism>
<evidence type="ECO:0000313" key="2">
    <source>
        <dbReference type="EMBL" id="PBK85534.1"/>
    </source>
</evidence>
<evidence type="ECO:0000313" key="3">
    <source>
        <dbReference type="Proteomes" id="UP000217790"/>
    </source>
</evidence>
<keyword evidence="1" id="KW-1133">Transmembrane helix</keyword>
<dbReference type="OMA" id="CSANCTQ"/>
<feature type="transmembrane region" description="Helical" evidence="1">
    <location>
        <begin position="175"/>
        <end position="193"/>
    </location>
</feature>
<keyword evidence="1" id="KW-0472">Membrane</keyword>
<dbReference type="OrthoDB" id="2990675at2759"/>
<dbReference type="InParanoid" id="A0A2H3CVQ4"/>
<gene>
    <name evidence="2" type="ORF">ARMGADRAFT_1169566</name>
</gene>
<dbReference type="Proteomes" id="UP000217790">
    <property type="component" value="Unassembled WGS sequence"/>
</dbReference>
<proteinExistence type="predicted"/>
<feature type="transmembrane region" description="Helical" evidence="1">
    <location>
        <begin position="20"/>
        <end position="41"/>
    </location>
</feature>
<sequence length="194" mass="20483">MAKLMQAADNTTVSTITTLLSFTTTTTVSFFLCLCEVYFFLSSLRLPIMLAFSFLFALVFALPGVLSHQFYDLASPHIYLAARQSTKNLTELPQSSIPSACSANCTQTVITYLSNCSTSACMCDDQTDQSIVSCVNCVVTQGNISSDVGKAVIAQYGATCSKFGVTLASDNGASGIQVGLVGAVLVAMVLSVVF</sequence>
<keyword evidence="1" id="KW-0812">Transmembrane</keyword>
<name>A0A2H3CVQ4_ARMGA</name>
<keyword evidence="3" id="KW-1185">Reference proteome</keyword>
<accession>A0A2H3CVQ4</accession>
<feature type="transmembrane region" description="Helical" evidence="1">
    <location>
        <begin position="48"/>
        <end position="66"/>
    </location>
</feature>
<dbReference type="EMBL" id="KZ293690">
    <property type="protein sequence ID" value="PBK85534.1"/>
    <property type="molecule type" value="Genomic_DNA"/>
</dbReference>
<dbReference type="AlphaFoldDB" id="A0A2H3CVQ4"/>
<reference evidence="3" key="1">
    <citation type="journal article" date="2017" name="Nat. Ecol. Evol.">
        <title>Genome expansion and lineage-specific genetic innovations in the forest pathogenic fungi Armillaria.</title>
        <authorList>
            <person name="Sipos G."/>
            <person name="Prasanna A.N."/>
            <person name="Walter M.C."/>
            <person name="O'Connor E."/>
            <person name="Balint B."/>
            <person name="Krizsan K."/>
            <person name="Kiss B."/>
            <person name="Hess J."/>
            <person name="Varga T."/>
            <person name="Slot J."/>
            <person name="Riley R."/>
            <person name="Boka B."/>
            <person name="Rigling D."/>
            <person name="Barry K."/>
            <person name="Lee J."/>
            <person name="Mihaltcheva S."/>
            <person name="LaButti K."/>
            <person name="Lipzen A."/>
            <person name="Waldron R."/>
            <person name="Moloney N.M."/>
            <person name="Sperisen C."/>
            <person name="Kredics L."/>
            <person name="Vagvoelgyi C."/>
            <person name="Patrignani A."/>
            <person name="Fitzpatrick D."/>
            <person name="Nagy I."/>
            <person name="Doyle S."/>
            <person name="Anderson J.B."/>
            <person name="Grigoriev I.V."/>
            <person name="Gueldener U."/>
            <person name="Muensterkoetter M."/>
            <person name="Nagy L.G."/>
        </authorList>
    </citation>
    <scope>NUCLEOTIDE SEQUENCE [LARGE SCALE GENOMIC DNA]</scope>
    <source>
        <strain evidence="3">Ar21-2</strain>
    </source>
</reference>
<protein>
    <submittedName>
        <fullName evidence="2">Uncharacterized protein</fullName>
    </submittedName>
</protein>